<dbReference type="STRING" id="405948.SACE_2706"/>
<dbReference type="PANTHER" id="PTHR45674:SF4">
    <property type="entry name" value="DNA LIGASE 1"/>
    <property type="match status" value="1"/>
</dbReference>
<evidence type="ECO:0000256" key="3">
    <source>
        <dbReference type="ARBA" id="ARBA00022598"/>
    </source>
</evidence>
<evidence type="ECO:0000256" key="4">
    <source>
        <dbReference type="ARBA" id="ARBA00034003"/>
    </source>
</evidence>
<sequence length="259" mass="28820">MLAETVGGRRVVLDGEVVACDVRGRPDFGRLQTRISRTQPSPLLVRQVPAVLLVFDLLMVDEVELLTVPYVERRERLAALGLGGVGTVRMPEHYLDVTAEQLLAVAREHDLEGIVAKRVQSRYRPGQRSREWIKTAIRHTTNAVVGGWVTGSGAHRHVLGALLLGVYGVDGRLHYAGHVGTGFSDRDRAVFAEGLAELARPTSPFADPVPRELARYAQWVEPLIVAEVEYRQWTDDGRLRHPAFRQLHPEVTPASVRRP</sequence>
<evidence type="ECO:0000259" key="5">
    <source>
        <dbReference type="PROSITE" id="PS50160"/>
    </source>
</evidence>
<evidence type="ECO:0000256" key="1">
    <source>
        <dbReference type="ARBA" id="ARBA00007572"/>
    </source>
</evidence>
<dbReference type="Gene3D" id="3.30.470.30">
    <property type="entry name" value="DNA ligase/mRNA capping enzyme"/>
    <property type="match status" value="1"/>
</dbReference>
<dbReference type="Gene3D" id="2.40.50.140">
    <property type="entry name" value="Nucleic acid-binding proteins"/>
    <property type="match status" value="1"/>
</dbReference>
<dbReference type="GO" id="GO:0006310">
    <property type="term" value="P:DNA recombination"/>
    <property type="evidence" value="ECO:0007669"/>
    <property type="project" value="InterPro"/>
</dbReference>
<dbReference type="InterPro" id="IPR012309">
    <property type="entry name" value="DNA_ligase_ATP-dep_C"/>
</dbReference>
<keyword evidence="3 6" id="KW-0436">Ligase</keyword>
<evidence type="ECO:0000313" key="6">
    <source>
        <dbReference type="EMBL" id="CAM01988.1"/>
    </source>
</evidence>
<accession>A4FD63</accession>
<dbReference type="Proteomes" id="UP000006728">
    <property type="component" value="Chromosome"/>
</dbReference>
<dbReference type="PROSITE" id="PS50160">
    <property type="entry name" value="DNA_LIGASE_A3"/>
    <property type="match status" value="1"/>
</dbReference>
<dbReference type="EC" id="6.5.1.1" evidence="2"/>
<name>A4FD63_SACEN</name>
<evidence type="ECO:0000313" key="7">
    <source>
        <dbReference type="Proteomes" id="UP000006728"/>
    </source>
</evidence>
<keyword evidence="7" id="KW-1185">Reference proteome</keyword>
<dbReference type="AlphaFoldDB" id="A4FD63"/>
<dbReference type="GO" id="GO:0005524">
    <property type="term" value="F:ATP binding"/>
    <property type="evidence" value="ECO:0007669"/>
    <property type="project" value="InterPro"/>
</dbReference>
<dbReference type="Pfam" id="PF01068">
    <property type="entry name" value="DNA_ligase_A_M"/>
    <property type="match status" value="1"/>
</dbReference>
<dbReference type="InterPro" id="IPR012340">
    <property type="entry name" value="NA-bd_OB-fold"/>
</dbReference>
<dbReference type="SUPFAM" id="SSF50249">
    <property type="entry name" value="Nucleic acid-binding proteins"/>
    <property type="match status" value="1"/>
</dbReference>
<dbReference type="Pfam" id="PF04679">
    <property type="entry name" value="DNA_ligase_A_C"/>
    <property type="match status" value="1"/>
</dbReference>
<reference evidence="6 7" key="1">
    <citation type="journal article" date="2007" name="Nat. Biotechnol.">
        <title>Complete genome sequence of the erythromycin-producing bacterium Saccharopolyspora erythraea NRRL23338.</title>
        <authorList>
            <person name="Oliynyk M."/>
            <person name="Samborskyy M."/>
            <person name="Lester J.B."/>
            <person name="Mironenko T."/>
            <person name="Scott N."/>
            <person name="Dickens S."/>
            <person name="Haydock S.F."/>
            <person name="Leadlay P.F."/>
        </authorList>
    </citation>
    <scope>NUCLEOTIDE SEQUENCE [LARGE SCALE GENOMIC DNA]</scope>
    <source>
        <strain evidence="7">ATCC 11635 / DSM 40517 / JCM 4748 / NBRC 13426 / NCIMB 8594 / NRRL 2338</strain>
    </source>
</reference>
<dbReference type="GO" id="GO:0003910">
    <property type="term" value="F:DNA ligase (ATP) activity"/>
    <property type="evidence" value="ECO:0007669"/>
    <property type="project" value="UniProtKB-EC"/>
</dbReference>
<gene>
    <name evidence="6" type="ordered locus">SACE_2706</name>
</gene>
<dbReference type="InterPro" id="IPR012310">
    <property type="entry name" value="DNA_ligase_ATP-dep_cent"/>
</dbReference>
<dbReference type="SUPFAM" id="SSF56091">
    <property type="entry name" value="DNA ligase/mRNA capping enzyme, catalytic domain"/>
    <property type="match status" value="1"/>
</dbReference>
<dbReference type="Gene3D" id="3.30.1490.70">
    <property type="match status" value="1"/>
</dbReference>
<dbReference type="HOGENOM" id="CLU_008325_4_0_11"/>
<dbReference type="GO" id="GO:0006281">
    <property type="term" value="P:DNA repair"/>
    <property type="evidence" value="ECO:0007669"/>
    <property type="project" value="InterPro"/>
</dbReference>
<evidence type="ECO:0000256" key="2">
    <source>
        <dbReference type="ARBA" id="ARBA00012727"/>
    </source>
</evidence>
<proteinExistence type="inferred from homology"/>
<dbReference type="InterPro" id="IPR050191">
    <property type="entry name" value="ATP-dep_DNA_ligase"/>
</dbReference>
<dbReference type="PANTHER" id="PTHR45674">
    <property type="entry name" value="DNA LIGASE 1/3 FAMILY MEMBER"/>
    <property type="match status" value="1"/>
</dbReference>
<organism evidence="6 7">
    <name type="scientific">Saccharopolyspora erythraea (strain ATCC 11635 / DSM 40517 / JCM 4748 / NBRC 13426 / NCIMB 8594 / NRRL 2338)</name>
    <dbReference type="NCBI Taxonomy" id="405948"/>
    <lineage>
        <taxon>Bacteria</taxon>
        <taxon>Bacillati</taxon>
        <taxon>Actinomycetota</taxon>
        <taxon>Actinomycetes</taxon>
        <taxon>Pseudonocardiales</taxon>
        <taxon>Pseudonocardiaceae</taxon>
        <taxon>Saccharopolyspora</taxon>
    </lineage>
</organism>
<dbReference type="KEGG" id="sen:SACE_2706"/>
<comment type="catalytic activity">
    <reaction evidence="4">
        <text>ATP + (deoxyribonucleotide)n-3'-hydroxyl + 5'-phospho-(deoxyribonucleotide)m = (deoxyribonucleotide)n+m + AMP + diphosphate.</text>
        <dbReference type="EC" id="6.5.1.1"/>
    </reaction>
</comment>
<dbReference type="EMBL" id="AM420293">
    <property type="protein sequence ID" value="CAM01988.1"/>
    <property type="molecule type" value="Genomic_DNA"/>
</dbReference>
<protein>
    <recommendedName>
        <fullName evidence="2">DNA ligase (ATP)</fullName>
        <ecNumber evidence="2">6.5.1.1</ecNumber>
    </recommendedName>
</protein>
<feature type="domain" description="ATP-dependent DNA ligase family profile" evidence="5">
    <location>
        <begin position="43"/>
        <end position="168"/>
    </location>
</feature>
<dbReference type="CDD" id="cd07971">
    <property type="entry name" value="OBF_DNA_ligase_LigD"/>
    <property type="match status" value="1"/>
</dbReference>
<dbReference type="eggNOG" id="COG1793">
    <property type="taxonomic scope" value="Bacteria"/>
</dbReference>
<comment type="similarity">
    <text evidence="1">Belongs to the ATP-dependent DNA ligase family.</text>
</comment>